<organism evidence="3">
    <name type="scientific">Chaetomium thermophilum (strain DSM 1495 / CBS 144.50 / IMI 039719)</name>
    <name type="common">Thermochaetoides thermophila</name>
    <dbReference type="NCBI Taxonomy" id="759272"/>
    <lineage>
        <taxon>Eukaryota</taxon>
        <taxon>Fungi</taxon>
        <taxon>Dikarya</taxon>
        <taxon>Ascomycota</taxon>
        <taxon>Pezizomycotina</taxon>
        <taxon>Sordariomycetes</taxon>
        <taxon>Sordariomycetidae</taxon>
        <taxon>Sordariales</taxon>
        <taxon>Chaetomiaceae</taxon>
        <taxon>Thermochaetoides</taxon>
    </lineage>
</organism>
<dbReference type="PANTHER" id="PTHR34693">
    <property type="entry name" value="PROTEIN PAR32"/>
    <property type="match status" value="1"/>
</dbReference>
<dbReference type="GeneID" id="18256566"/>
<dbReference type="OrthoDB" id="4159136at2759"/>
<dbReference type="RefSeq" id="XP_006692988.1">
    <property type="nucleotide sequence ID" value="XM_006692925.1"/>
</dbReference>
<dbReference type="EMBL" id="GL988041">
    <property type="protein sequence ID" value="EGS20692.1"/>
    <property type="molecule type" value="Genomic_DNA"/>
</dbReference>
<evidence type="ECO:0000313" key="2">
    <source>
        <dbReference type="EMBL" id="EGS20692.1"/>
    </source>
</evidence>
<evidence type="ECO:0000256" key="1">
    <source>
        <dbReference type="SAM" id="MobiDB-lite"/>
    </source>
</evidence>
<dbReference type="eggNOG" id="ENOG502SD3B">
    <property type="taxonomic scope" value="Eukaryota"/>
</dbReference>
<sequence length="164" mass="17690">MSTDVFRRVGRGGAGNFYSKQEVEKAAKEILTNTTTTAPTYTRAGRGGAGNFTFPTPTSPTSADPSPDLEAQRPPSPSRIEETRAAVAASIAARQRAGGLSGRGGAGNWRDGTDAEKERQRQREEEERKEKEVELQVLKEVDVGLAEPARAYHPVGQGQGYEED</sequence>
<dbReference type="KEGG" id="cthr:CTHT_0025280"/>
<gene>
    <name evidence="2" type="ORF">CTHT_0025280</name>
</gene>
<feature type="compositionally biased region" description="Low complexity" evidence="1">
    <location>
        <begin position="32"/>
        <end position="44"/>
    </location>
</feature>
<name>G0S5X6_CHATD</name>
<accession>G0S5X6</accession>
<dbReference type="AlphaFoldDB" id="G0S5X6"/>
<dbReference type="OMA" id="WKHAISF"/>
<protein>
    <submittedName>
        <fullName evidence="2">Uncharacterized protein</fullName>
    </submittedName>
</protein>
<proteinExistence type="predicted"/>
<feature type="region of interest" description="Disordered" evidence="1">
    <location>
        <begin position="30"/>
        <end position="164"/>
    </location>
</feature>
<dbReference type="HOGENOM" id="CLU_112553_0_0_1"/>
<feature type="compositionally biased region" description="Low complexity" evidence="1">
    <location>
        <begin position="51"/>
        <end position="68"/>
    </location>
</feature>
<keyword evidence="3" id="KW-1185">Reference proteome</keyword>
<feature type="compositionally biased region" description="Basic and acidic residues" evidence="1">
    <location>
        <begin position="111"/>
        <end position="142"/>
    </location>
</feature>
<dbReference type="PANTHER" id="PTHR34693:SF5">
    <property type="match status" value="1"/>
</dbReference>
<dbReference type="InterPro" id="IPR053203">
    <property type="entry name" value="Cisplatin_resist-associated"/>
</dbReference>
<evidence type="ECO:0000313" key="3">
    <source>
        <dbReference type="Proteomes" id="UP000008066"/>
    </source>
</evidence>
<dbReference type="Proteomes" id="UP000008066">
    <property type="component" value="Unassembled WGS sequence"/>
</dbReference>
<reference evidence="2 3" key="1">
    <citation type="journal article" date="2011" name="Cell">
        <title>Insight into structure and assembly of the nuclear pore complex by utilizing the genome of a eukaryotic thermophile.</title>
        <authorList>
            <person name="Amlacher S."/>
            <person name="Sarges P."/>
            <person name="Flemming D."/>
            <person name="van Noort V."/>
            <person name="Kunze R."/>
            <person name="Devos D.P."/>
            <person name="Arumugam M."/>
            <person name="Bork P."/>
            <person name="Hurt E."/>
        </authorList>
    </citation>
    <scope>NUCLEOTIDE SEQUENCE [LARGE SCALE GENOMIC DNA]</scope>
    <source>
        <strain evidence="3">DSM 1495 / CBS 144.50 / IMI 039719</strain>
    </source>
</reference>
<feature type="compositionally biased region" description="Low complexity" evidence="1">
    <location>
        <begin position="85"/>
        <end position="98"/>
    </location>
</feature>